<dbReference type="RefSeq" id="WP_251950001.1">
    <property type="nucleotide sequence ID" value="NZ_CP080572.1"/>
</dbReference>
<dbReference type="Gene3D" id="3.30.70.2580">
    <property type="match status" value="1"/>
</dbReference>
<dbReference type="EC" id="2.1.1.228" evidence="1"/>
<keyword evidence="5" id="KW-0949">S-adenosyl-L-methionine</keyword>
<dbReference type="InterPro" id="IPR056744">
    <property type="entry name" value="TRM5/TYW2-like_N"/>
</dbReference>
<dbReference type="InterPro" id="IPR029063">
    <property type="entry name" value="SAM-dependent_MTases_sf"/>
</dbReference>
<evidence type="ECO:0000256" key="4">
    <source>
        <dbReference type="ARBA" id="ARBA00022679"/>
    </source>
</evidence>
<evidence type="ECO:0000256" key="3">
    <source>
        <dbReference type="ARBA" id="ARBA00022603"/>
    </source>
</evidence>
<proteinExistence type="predicted"/>
<accession>A0A9E7MC43</accession>
<dbReference type="PROSITE" id="PS51684">
    <property type="entry name" value="SAM_MT_TRM5_TYW2"/>
    <property type="match status" value="1"/>
</dbReference>
<sequence length="337" mass="39063">MPAIKVKKSEAERVKRLLKKIGVYDGKRRPKRSNEHIFLPVLNPQKVRELGFEIVDIELPMRPQRQIYQSLESVLKNKFTEEELKFVRRYDVIGDIAITQIPPEIEHKQKEIVEGLLTVHPFLKVIARKGFHTGAFRIREYSIIWGENRLTTIHKENGVKIKVDLSKVFFNPRMKGERYRLAQLANDGEKILLLFAGVLPYALVLARYKNVSITAVELNKEAVALGIENIELNKHRLKGKIEIIQGDVFAIVPKLGNFDRVISPTPKGVDALNLALKKAEKWVHYYEFVHENELEEFKQRILRECKKLGKECEVKIKKVSDFKPHVYKVCADIKILN</sequence>
<dbReference type="InterPro" id="IPR030382">
    <property type="entry name" value="MeTrfase_TRM5/TYW2"/>
</dbReference>
<evidence type="ECO:0000256" key="5">
    <source>
        <dbReference type="ARBA" id="ARBA00022691"/>
    </source>
</evidence>
<dbReference type="KEGG" id="thei:K1720_03595"/>
<dbReference type="Gene3D" id="3.40.50.150">
    <property type="entry name" value="Vaccinia Virus protein VP39"/>
    <property type="match status" value="1"/>
</dbReference>
<dbReference type="InterPro" id="IPR040601">
    <property type="entry name" value="Trm5a/b_N"/>
</dbReference>
<name>A0A9E7MC43_9EURY</name>
<dbReference type="FunFam" id="3.30.300.110:FF:000001">
    <property type="entry name" value="tRNA (guanine(37)-N1)-methyltransferase"/>
    <property type="match status" value="1"/>
</dbReference>
<dbReference type="GO" id="GO:0005737">
    <property type="term" value="C:cytoplasm"/>
    <property type="evidence" value="ECO:0007669"/>
    <property type="project" value="TreeGrafter"/>
</dbReference>
<reference evidence="11 12" key="1">
    <citation type="submission" date="2021-08" db="EMBL/GenBank/DDBJ databases">
        <title>Thermococcus onnuriiensis IOH2.</title>
        <authorList>
            <person name="Park Y.-J."/>
        </authorList>
    </citation>
    <scope>NUCLEOTIDE SEQUENCE [LARGE SCALE GENOMIC DNA]</scope>
    <source>
        <strain evidence="11 12">IOH2</strain>
    </source>
</reference>
<evidence type="ECO:0000256" key="8">
    <source>
        <dbReference type="ARBA" id="ARBA00033392"/>
    </source>
</evidence>
<keyword evidence="2" id="KW-0963">Cytoplasm</keyword>
<dbReference type="GO" id="GO:0052906">
    <property type="term" value="F:tRNA (guanine(37)-N1)-methyltransferase activity"/>
    <property type="evidence" value="ECO:0007669"/>
    <property type="project" value="UniProtKB-EC"/>
</dbReference>
<organism evidence="11 12">
    <name type="scientific">Thermococcus argininiproducens</name>
    <dbReference type="NCBI Taxonomy" id="2866384"/>
    <lineage>
        <taxon>Archaea</taxon>
        <taxon>Methanobacteriati</taxon>
        <taxon>Methanobacteriota</taxon>
        <taxon>Thermococci</taxon>
        <taxon>Thermococcales</taxon>
        <taxon>Thermococcaceae</taxon>
        <taxon>Thermococcus</taxon>
    </lineage>
</organism>
<dbReference type="Pfam" id="PF18093">
    <property type="entry name" value="Trm5_N"/>
    <property type="match status" value="1"/>
</dbReference>
<dbReference type="FunFam" id="3.40.50.150:FF:000899">
    <property type="entry name" value="tRNA (guanine(37)-N1)/4-demethylwyosine(37)-methyltransferase Taw22"/>
    <property type="match status" value="1"/>
</dbReference>
<evidence type="ECO:0000256" key="7">
    <source>
        <dbReference type="ARBA" id="ARBA00029736"/>
    </source>
</evidence>
<dbReference type="AlphaFoldDB" id="A0A9E7MC43"/>
<evidence type="ECO:0000313" key="11">
    <source>
        <dbReference type="EMBL" id="USH00547.1"/>
    </source>
</evidence>
<dbReference type="NCBIfam" id="NF047728">
    <property type="entry name" value="tRNAMtaseTaw22"/>
    <property type="match status" value="1"/>
</dbReference>
<keyword evidence="4" id="KW-0808">Transferase</keyword>
<dbReference type="Pfam" id="PF02475">
    <property type="entry name" value="TRM5-TYW2_MTfase"/>
    <property type="match status" value="1"/>
</dbReference>
<dbReference type="Gene3D" id="3.30.300.110">
    <property type="entry name" value="Met-10+ protein-like domains"/>
    <property type="match status" value="1"/>
</dbReference>
<evidence type="ECO:0000256" key="1">
    <source>
        <dbReference type="ARBA" id="ARBA00012807"/>
    </source>
</evidence>
<evidence type="ECO:0000256" key="6">
    <source>
        <dbReference type="ARBA" id="ARBA00022694"/>
    </source>
</evidence>
<dbReference type="PANTHER" id="PTHR23245:SF36">
    <property type="entry name" value="TRNA (GUANINE(37)-N1)-METHYLTRANSFERASE"/>
    <property type="match status" value="1"/>
</dbReference>
<keyword evidence="3 11" id="KW-0489">Methyltransferase</keyword>
<evidence type="ECO:0000313" key="12">
    <source>
        <dbReference type="Proteomes" id="UP001056425"/>
    </source>
</evidence>
<dbReference type="SUPFAM" id="SSF53335">
    <property type="entry name" value="S-adenosyl-L-methionine-dependent methyltransferases"/>
    <property type="match status" value="1"/>
</dbReference>
<dbReference type="GeneID" id="72777398"/>
<evidence type="ECO:0000256" key="9">
    <source>
        <dbReference type="ARBA" id="ARBA00047783"/>
    </source>
</evidence>
<dbReference type="EMBL" id="CP080572">
    <property type="protein sequence ID" value="USH00547.1"/>
    <property type="molecule type" value="Genomic_DNA"/>
</dbReference>
<dbReference type="Pfam" id="PF25133">
    <property type="entry name" value="TYW2_N_2"/>
    <property type="match status" value="1"/>
</dbReference>
<dbReference type="PANTHER" id="PTHR23245">
    <property type="entry name" value="TRNA METHYLTRANSFERASE"/>
    <property type="match status" value="1"/>
</dbReference>
<dbReference type="CDD" id="cd02440">
    <property type="entry name" value="AdoMet_MTases"/>
    <property type="match status" value="1"/>
</dbReference>
<keyword evidence="12" id="KW-1185">Reference proteome</keyword>
<dbReference type="Proteomes" id="UP001056425">
    <property type="component" value="Chromosome"/>
</dbReference>
<dbReference type="InterPro" id="IPR056743">
    <property type="entry name" value="TRM5-TYW2-like_MTfase"/>
</dbReference>
<dbReference type="GO" id="GO:0002939">
    <property type="term" value="P:tRNA N1-guanine methylation"/>
    <property type="evidence" value="ECO:0007669"/>
    <property type="project" value="TreeGrafter"/>
</dbReference>
<feature type="domain" description="SAM-dependent methyltransferase TRM5/TYW2-type" evidence="10">
    <location>
        <begin position="90"/>
        <end position="337"/>
    </location>
</feature>
<evidence type="ECO:0000256" key="2">
    <source>
        <dbReference type="ARBA" id="ARBA00022490"/>
    </source>
</evidence>
<comment type="catalytic activity">
    <reaction evidence="9">
        <text>guanosine(37) in tRNA + S-adenosyl-L-methionine = N(1)-methylguanosine(37) in tRNA + S-adenosyl-L-homocysteine + H(+)</text>
        <dbReference type="Rhea" id="RHEA:36899"/>
        <dbReference type="Rhea" id="RHEA-COMP:10145"/>
        <dbReference type="Rhea" id="RHEA-COMP:10147"/>
        <dbReference type="ChEBI" id="CHEBI:15378"/>
        <dbReference type="ChEBI" id="CHEBI:57856"/>
        <dbReference type="ChEBI" id="CHEBI:59789"/>
        <dbReference type="ChEBI" id="CHEBI:73542"/>
        <dbReference type="ChEBI" id="CHEBI:74269"/>
        <dbReference type="EC" id="2.1.1.228"/>
    </reaction>
</comment>
<protein>
    <recommendedName>
        <fullName evidence="1">tRNA (guanine(37)-N(1))-methyltransferase</fullName>
        <ecNumber evidence="1">2.1.1.228</ecNumber>
    </recommendedName>
    <alternativeName>
        <fullName evidence="7">M1G-methyltransferase</fullName>
    </alternativeName>
    <alternativeName>
        <fullName evidence="8">tRNA [GM37] methyltransferase</fullName>
    </alternativeName>
</protein>
<evidence type="ECO:0000259" key="10">
    <source>
        <dbReference type="PROSITE" id="PS51684"/>
    </source>
</evidence>
<gene>
    <name evidence="11" type="ORF">K1720_03595</name>
</gene>
<keyword evidence="6" id="KW-0819">tRNA processing</keyword>